<evidence type="ECO:0000313" key="1">
    <source>
        <dbReference type="EMBL" id="MEA5258323.1"/>
    </source>
</evidence>
<protein>
    <recommendedName>
        <fullName evidence="3">Trypsin-like peptidase domain-containing protein</fullName>
    </recommendedName>
</protein>
<evidence type="ECO:0008006" key="3">
    <source>
        <dbReference type="Google" id="ProtNLM"/>
    </source>
</evidence>
<evidence type="ECO:0000313" key="2">
    <source>
        <dbReference type="Proteomes" id="UP001304671"/>
    </source>
</evidence>
<dbReference type="SUPFAM" id="SSF50494">
    <property type="entry name" value="Trypsin-like serine proteases"/>
    <property type="match status" value="1"/>
</dbReference>
<dbReference type="RefSeq" id="WP_323249332.1">
    <property type="nucleotide sequence ID" value="NZ_JAYFUL010000015.1"/>
</dbReference>
<sequence>MQFFLDFIRENQKLNSLFNTVAEYQGHQGTVIRFSDNFLSLYSITKKIPPNDIPHIFYTYERFFRYGYDFPFMFDMPFWGSTEFTDSSQIGFSEINNFRKLIPENIERAFFSPFEVIISVFNDARIELFEELVGEYRNDENFRVLIERRSRNTFLNSQSKHIPLVGGISISEDNEKRYGTLGGFLKDKDGNVFGVTCSHVASLQNQSVFQPAKYDSKSNNRDIGKVLLSSNLNFCDPQAPCSPDSSKGNMDVTLIQVKKDELCEFAVHELGKINKLKEFKDINQGMKVEFNGRTTNERKQLTVGGLCVSYKIAYEQGSVSKYACFTNLIELRSIPIKLLGTNYYIQDSPVRAGDSGAWICSNDSQGYSWCGMLISGDADRGYFLSSEHIVKWLDNSGYAFDI</sequence>
<proteinExistence type="predicted"/>
<name>A0ABU5QMP0_9BACT</name>
<reference evidence="1 2" key="1">
    <citation type="submission" date="2023-12" db="EMBL/GenBank/DDBJ databases">
        <title>Novel species of the genus Arcicella isolated from rivers.</title>
        <authorList>
            <person name="Lu H."/>
        </authorList>
    </citation>
    <scope>NUCLEOTIDE SEQUENCE [LARGE SCALE GENOMIC DNA]</scope>
    <source>
        <strain evidence="1 2">LMG 21963</strain>
    </source>
</reference>
<gene>
    <name evidence="1" type="ORF">VB264_11070</name>
</gene>
<dbReference type="InterPro" id="IPR009003">
    <property type="entry name" value="Peptidase_S1_PA"/>
</dbReference>
<comment type="caution">
    <text evidence="1">The sequence shown here is derived from an EMBL/GenBank/DDBJ whole genome shotgun (WGS) entry which is preliminary data.</text>
</comment>
<accession>A0ABU5QMP0</accession>
<organism evidence="1 2">
    <name type="scientific">Arcicella aquatica</name>
    <dbReference type="NCBI Taxonomy" id="217141"/>
    <lineage>
        <taxon>Bacteria</taxon>
        <taxon>Pseudomonadati</taxon>
        <taxon>Bacteroidota</taxon>
        <taxon>Cytophagia</taxon>
        <taxon>Cytophagales</taxon>
        <taxon>Flectobacillaceae</taxon>
        <taxon>Arcicella</taxon>
    </lineage>
</organism>
<dbReference type="EMBL" id="JAYFUL010000015">
    <property type="protein sequence ID" value="MEA5258323.1"/>
    <property type="molecule type" value="Genomic_DNA"/>
</dbReference>
<keyword evidence="2" id="KW-1185">Reference proteome</keyword>
<dbReference type="Proteomes" id="UP001304671">
    <property type="component" value="Unassembled WGS sequence"/>
</dbReference>